<keyword evidence="5" id="KW-1185">Reference proteome</keyword>
<evidence type="ECO:0000313" key="5">
    <source>
        <dbReference type="Proteomes" id="UP001595818"/>
    </source>
</evidence>
<keyword evidence="2" id="KW-0560">Oxidoreductase</keyword>
<dbReference type="Gene3D" id="3.40.50.720">
    <property type="entry name" value="NAD(P)-binding Rossmann-like Domain"/>
    <property type="match status" value="1"/>
</dbReference>
<dbReference type="RefSeq" id="WP_377068239.1">
    <property type="nucleotide sequence ID" value="NZ_JBHSJJ010000018.1"/>
</dbReference>
<organism evidence="4 5">
    <name type="scientific">Negadavirga shengliensis</name>
    <dbReference type="NCBI Taxonomy" id="1389218"/>
    <lineage>
        <taxon>Bacteria</taxon>
        <taxon>Pseudomonadati</taxon>
        <taxon>Bacteroidota</taxon>
        <taxon>Cytophagia</taxon>
        <taxon>Cytophagales</taxon>
        <taxon>Cyclobacteriaceae</taxon>
        <taxon>Negadavirga</taxon>
    </lineage>
</organism>
<protein>
    <submittedName>
        <fullName evidence="4">NAD(P)H-quinone oxidoreductase</fullName>
    </submittedName>
</protein>
<reference evidence="5" key="1">
    <citation type="journal article" date="2019" name="Int. J. Syst. Evol. Microbiol.">
        <title>The Global Catalogue of Microorganisms (GCM) 10K type strain sequencing project: providing services to taxonomists for standard genome sequencing and annotation.</title>
        <authorList>
            <consortium name="The Broad Institute Genomics Platform"/>
            <consortium name="The Broad Institute Genome Sequencing Center for Infectious Disease"/>
            <person name="Wu L."/>
            <person name="Ma J."/>
        </authorList>
    </citation>
    <scope>NUCLEOTIDE SEQUENCE [LARGE SCALE GENOMIC DNA]</scope>
    <source>
        <strain evidence="5">CGMCC 4.7466</strain>
    </source>
</reference>
<dbReference type="Proteomes" id="UP001595818">
    <property type="component" value="Unassembled WGS sequence"/>
</dbReference>
<proteinExistence type="predicted"/>
<evidence type="ECO:0000313" key="4">
    <source>
        <dbReference type="EMBL" id="MFC4874415.1"/>
    </source>
</evidence>
<dbReference type="EMBL" id="JBHSJJ010000018">
    <property type="protein sequence ID" value="MFC4874415.1"/>
    <property type="molecule type" value="Genomic_DNA"/>
</dbReference>
<evidence type="ECO:0000256" key="2">
    <source>
        <dbReference type="ARBA" id="ARBA00023002"/>
    </source>
</evidence>
<dbReference type="InterPro" id="IPR011032">
    <property type="entry name" value="GroES-like_sf"/>
</dbReference>
<accession>A0ABV9T8Z3</accession>
<dbReference type="PANTHER" id="PTHR48106:SF8">
    <property type="entry name" value="OS02G0805600 PROTEIN"/>
    <property type="match status" value="1"/>
</dbReference>
<dbReference type="CDD" id="cd05276">
    <property type="entry name" value="p53_inducible_oxidoreductase"/>
    <property type="match status" value="1"/>
</dbReference>
<keyword evidence="1" id="KW-0521">NADP</keyword>
<gene>
    <name evidence="4" type="ORF">ACFPFU_22115</name>
</gene>
<dbReference type="InterPro" id="IPR013149">
    <property type="entry name" value="ADH-like_C"/>
</dbReference>
<dbReference type="InterPro" id="IPR014189">
    <property type="entry name" value="Quinone_OxRdtase_PIG3"/>
</dbReference>
<dbReference type="NCBIfam" id="TIGR02824">
    <property type="entry name" value="quinone_pig3"/>
    <property type="match status" value="1"/>
</dbReference>
<dbReference type="Pfam" id="PF00107">
    <property type="entry name" value="ADH_zinc_N"/>
    <property type="match status" value="1"/>
</dbReference>
<comment type="caution">
    <text evidence="4">The sequence shown here is derived from an EMBL/GenBank/DDBJ whole genome shotgun (WGS) entry which is preliminary data.</text>
</comment>
<dbReference type="PANTHER" id="PTHR48106">
    <property type="entry name" value="QUINONE OXIDOREDUCTASE PIG3-RELATED"/>
    <property type="match status" value="1"/>
</dbReference>
<dbReference type="Pfam" id="PF08240">
    <property type="entry name" value="ADH_N"/>
    <property type="match status" value="1"/>
</dbReference>
<dbReference type="Gene3D" id="3.90.180.10">
    <property type="entry name" value="Medium-chain alcohol dehydrogenases, catalytic domain"/>
    <property type="match status" value="1"/>
</dbReference>
<dbReference type="SUPFAM" id="SSF51735">
    <property type="entry name" value="NAD(P)-binding Rossmann-fold domains"/>
    <property type="match status" value="1"/>
</dbReference>
<sequence length="325" mass="35196">MKAVVIQRPGGPEVLQVEERDVPEPQEKEVLIRVKAAGVNRPDVAQRMGKYPSPPGVPADIPGLEVSGTIEKLGSEVKIWEVGDEVCALIAGGGYAEYVVAPAEQCLTLPEGVKLTEAASLPETCFTVWNNVFDIGRFTQGETVLVHGGSSGIGVAAIQMITAMGGKVYVTAGSEEKCRFCESLGATLAVNYRTTDFEEAIRDHLGDKRLDIILDMVGGTYAPKNIRLLEARGRLIMINAMQGKMAEVDLLRVMTKQLVITGSTLRPQSVSYKGLIARKLMNQIWPLFPDLIKPVVFARFPLEDASKAHALMESSSHIGKILLLA</sequence>
<dbReference type="InterPro" id="IPR013154">
    <property type="entry name" value="ADH-like_N"/>
</dbReference>
<evidence type="ECO:0000256" key="1">
    <source>
        <dbReference type="ARBA" id="ARBA00022857"/>
    </source>
</evidence>
<dbReference type="SMART" id="SM00829">
    <property type="entry name" value="PKS_ER"/>
    <property type="match status" value="1"/>
</dbReference>
<feature type="domain" description="Enoyl reductase (ER)" evidence="3">
    <location>
        <begin position="10"/>
        <end position="323"/>
    </location>
</feature>
<evidence type="ECO:0000259" key="3">
    <source>
        <dbReference type="SMART" id="SM00829"/>
    </source>
</evidence>
<dbReference type="InterPro" id="IPR020843">
    <property type="entry name" value="ER"/>
</dbReference>
<name>A0ABV9T8Z3_9BACT</name>
<dbReference type="InterPro" id="IPR036291">
    <property type="entry name" value="NAD(P)-bd_dom_sf"/>
</dbReference>
<dbReference type="SUPFAM" id="SSF50129">
    <property type="entry name" value="GroES-like"/>
    <property type="match status" value="1"/>
</dbReference>